<dbReference type="PROSITE" id="PS50097">
    <property type="entry name" value="BTB"/>
    <property type="match status" value="1"/>
</dbReference>
<protein>
    <recommendedName>
        <fullName evidence="2">BTB domain-containing protein</fullName>
    </recommendedName>
</protein>
<dbReference type="Proteomes" id="UP001159405">
    <property type="component" value="Unassembled WGS sequence"/>
</dbReference>
<evidence type="ECO:0000256" key="1">
    <source>
        <dbReference type="SAM" id="MobiDB-lite"/>
    </source>
</evidence>
<proteinExistence type="predicted"/>
<dbReference type="Gene3D" id="3.30.710.10">
    <property type="entry name" value="Potassium Channel Kv1.1, Chain A"/>
    <property type="match status" value="1"/>
</dbReference>
<organism evidence="3 4">
    <name type="scientific">Porites lobata</name>
    <dbReference type="NCBI Taxonomy" id="104759"/>
    <lineage>
        <taxon>Eukaryota</taxon>
        <taxon>Metazoa</taxon>
        <taxon>Cnidaria</taxon>
        <taxon>Anthozoa</taxon>
        <taxon>Hexacorallia</taxon>
        <taxon>Scleractinia</taxon>
        <taxon>Fungiina</taxon>
        <taxon>Poritidae</taxon>
        <taxon>Porites</taxon>
    </lineage>
</organism>
<feature type="domain" description="BTB" evidence="2">
    <location>
        <begin position="43"/>
        <end position="110"/>
    </location>
</feature>
<dbReference type="SMART" id="SM00225">
    <property type="entry name" value="BTB"/>
    <property type="match status" value="1"/>
</dbReference>
<dbReference type="PANTHER" id="PTHR22744">
    <property type="entry name" value="HELIX LOOP HELIX PROTEIN 21-RELATED"/>
    <property type="match status" value="1"/>
</dbReference>
<gene>
    <name evidence="3" type="ORF">PLOB_00019751</name>
</gene>
<dbReference type="InterPro" id="IPR000210">
    <property type="entry name" value="BTB/POZ_dom"/>
</dbReference>
<dbReference type="Pfam" id="PF00651">
    <property type="entry name" value="BTB"/>
    <property type="match status" value="1"/>
</dbReference>
<evidence type="ECO:0000313" key="4">
    <source>
        <dbReference type="Proteomes" id="UP001159405"/>
    </source>
</evidence>
<feature type="region of interest" description="Disordered" evidence="1">
    <location>
        <begin position="1"/>
        <end position="34"/>
    </location>
</feature>
<reference evidence="3 4" key="1">
    <citation type="submission" date="2022-05" db="EMBL/GenBank/DDBJ databases">
        <authorList>
            <consortium name="Genoscope - CEA"/>
            <person name="William W."/>
        </authorList>
    </citation>
    <scope>NUCLEOTIDE SEQUENCE [LARGE SCALE GENOMIC DNA]</scope>
</reference>
<dbReference type="InterPro" id="IPR011333">
    <property type="entry name" value="SKP1/BTB/POZ_sf"/>
</dbReference>
<feature type="compositionally biased region" description="Basic and acidic residues" evidence="1">
    <location>
        <begin position="10"/>
        <end position="27"/>
    </location>
</feature>
<dbReference type="CDD" id="cd14733">
    <property type="entry name" value="BACK"/>
    <property type="match status" value="1"/>
</dbReference>
<dbReference type="PANTHER" id="PTHR22744:SF17">
    <property type="entry name" value="BTB DOMAIN-CONTAINING PROTEIN"/>
    <property type="match status" value="1"/>
</dbReference>
<evidence type="ECO:0000313" key="3">
    <source>
        <dbReference type="EMBL" id="CAH3110930.1"/>
    </source>
</evidence>
<sequence length="334" mass="38766">MACNNIPVKTTERSTVKIDQETSREQAEGQNGKHRFCDPWEDSDLVLVVEQEKFHVHRLILSMNSPVFKAMFTGQFKEATSSEIPLPGKKANEILDFLQHIYYQHIQEPVEITMHNVEYLLKLSDEYQVKLIFKPCVKFLTDVQKTKENVMKLLLLADRHHLDNIRQGCCDNLLKNMKLKTMLEAVDFRDLEKDTLQYVLSERIIRLEVFLDSLYPQFLGLVECLLSAFSEPGKHYDQVDWCTRHFDDITGNFLRKFKIDDAKIRGCPGCRKMLCSLVQATSSEVRPTRLGRSRMYCYGSGIDSHHFDENLLAIINDFVKLKQAGLMTTDKQHQ</sequence>
<evidence type="ECO:0000259" key="2">
    <source>
        <dbReference type="PROSITE" id="PS50097"/>
    </source>
</evidence>
<name>A0ABN8NIQ9_9CNID</name>
<keyword evidence="4" id="KW-1185">Reference proteome</keyword>
<dbReference type="CDD" id="cd18186">
    <property type="entry name" value="BTB_POZ_ZBTB_KLHL-like"/>
    <property type="match status" value="1"/>
</dbReference>
<dbReference type="SUPFAM" id="SSF54695">
    <property type="entry name" value="POZ domain"/>
    <property type="match status" value="1"/>
</dbReference>
<accession>A0ABN8NIQ9</accession>
<comment type="caution">
    <text evidence="3">The sequence shown here is derived from an EMBL/GenBank/DDBJ whole genome shotgun (WGS) entry which is preliminary data.</text>
</comment>
<dbReference type="EMBL" id="CALNXK010000023">
    <property type="protein sequence ID" value="CAH3110930.1"/>
    <property type="molecule type" value="Genomic_DNA"/>
</dbReference>